<dbReference type="PANTHER" id="PTHR37293">
    <property type="entry name" value="PHAGE REPLICATION PROTEIN-RELATED"/>
    <property type="match status" value="1"/>
</dbReference>
<dbReference type="Pfam" id="PF21984">
    <property type="entry name" value="DnaD_N"/>
    <property type="match status" value="1"/>
</dbReference>
<keyword evidence="7" id="KW-1185">Reference proteome</keyword>
<protein>
    <submittedName>
        <fullName evidence="6">DNA replication protein DnaD</fullName>
    </submittedName>
</protein>
<feature type="domain" description="DnaD N-terminal" evidence="4">
    <location>
        <begin position="22"/>
        <end position="117"/>
    </location>
</feature>
<proteinExistence type="inferred from homology"/>
<accession>A0A1H2WUH6</accession>
<dbReference type="InterPro" id="IPR053843">
    <property type="entry name" value="DnaD_N"/>
</dbReference>
<evidence type="ECO:0000259" key="4">
    <source>
        <dbReference type="Pfam" id="PF21984"/>
    </source>
</evidence>
<reference evidence="6" key="2">
    <citation type="submission" date="2016-10" db="EMBL/GenBank/DDBJ databases">
        <authorList>
            <person name="de Groot N.N."/>
        </authorList>
    </citation>
    <scope>NUCLEOTIDE SEQUENCE [LARGE SCALE GENOMIC DNA]</scope>
    <source>
        <strain evidence="6">DSM 12489</strain>
    </source>
</reference>
<sequence>MQTSGRHIANGDFLSTPFVAVPYDLLTTHAHIGLHAHELVVLLQILANGQVRGTTELSPQDLGDLCGMSSKEVMGCVERLVLEGYLAIGEKFDEHGAHVTYFDLQPLWDRIRGKSSKKEVRQFRKDPLTLFEEEFGRPLSAMECDQLRTWLGENGYPEWLVIEALKESVLANKYSFRYIDRILFDWQRHNIQSRQDLDNYRQQYRDKAVRSEADSGRKSVGSRSKAAAPTKPKSADREQVRDERYANFYQLFPDG</sequence>
<comment type="similarity">
    <text evidence="1">Belongs to the DnaB/DnaD family.</text>
</comment>
<evidence type="ECO:0000256" key="2">
    <source>
        <dbReference type="SAM" id="MobiDB-lite"/>
    </source>
</evidence>
<dbReference type="RefSeq" id="WP_040290077.1">
    <property type="nucleotide sequence ID" value="NZ_BSRA01000001.1"/>
</dbReference>
<dbReference type="InterPro" id="IPR053162">
    <property type="entry name" value="DnaD"/>
</dbReference>
<dbReference type="InterPro" id="IPR006343">
    <property type="entry name" value="DnaB/C_C"/>
</dbReference>
<organism evidence="6 7">
    <name type="scientific">Alicyclobacillus hesperidum</name>
    <dbReference type="NCBI Taxonomy" id="89784"/>
    <lineage>
        <taxon>Bacteria</taxon>
        <taxon>Bacillati</taxon>
        <taxon>Bacillota</taxon>
        <taxon>Bacilli</taxon>
        <taxon>Bacillales</taxon>
        <taxon>Alicyclobacillaceae</taxon>
        <taxon>Alicyclobacillus</taxon>
    </lineage>
</organism>
<evidence type="ECO:0000259" key="3">
    <source>
        <dbReference type="Pfam" id="PF07261"/>
    </source>
</evidence>
<dbReference type="Pfam" id="PF07261">
    <property type="entry name" value="DnaB_2"/>
    <property type="match status" value="1"/>
</dbReference>
<feature type="compositionally biased region" description="Basic and acidic residues" evidence="2">
    <location>
        <begin position="233"/>
        <end position="242"/>
    </location>
</feature>
<dbReference type="InterPro" id="IPR036388">
    <property type="entry name" value="WH-like_DNA-bd_sf"/>
</dbReference>
<reference evidence="7" key="1">
    <citation type="submission" date="2016-10" db="EMBL/GenBank/DDBJ databases">
        <authorList>
            <person name="Varghese N."/>
        </authorList>
    </citation>
    <scope>NUCLEOTIDE SEQUENCE [LARGE SCALE GENOMIC DNA]</scope>
    <source>
        <strain evidence="7">DSM 12489</strain>
    </source>
</reference>
<dbReference type="Proteomes" id="UP001157137">
    <property type="component" value="Unassembled WGS sequence"/>
</dbReference>
<feature type="compositionally biased region" description="Basic and acidic residues" evidence="2">
    <location>
        <begin position="208"/>
        <end position="217"/>
    </location>
</feature>
<dbReference type="EMBL" id="FNOJ01000016">
    <property type="protein sequence ID" value="SDW83649.1"/>
    <property type="molecule type" value="Genomic_DNA"/>
</dbReference>
<dbReference type="NCBIfam" id="TIGR01446">
    <property type="entry name" value="DnaD_dom"/>
    <property type="match status" value="1"/>
</dbReference>
<reference evidence="5" key="3">
    <citation type="submission" date="2023-02" db="EMBL/GenBank/DDBJ databases">
        <title>Proposal of a novel subspecies: Alicyclobacillus hesperidum subspecies aegle.</title>
        <authorList>
            <person name="Goto K."/>
            <person name="Fujii T."/>
            <person name="Yasui K."/>
            <person name="Mochida K."/>
            <person name="Kato-Tanaka Y."/>
            <person name="Morohoshi S."/>
            <person name="An S.Y."/>
            <person name="Kasai H."/>
            <person name="Yokota A."/>
        </authorList>
    </citation>
    <scope>NUCLEOTIDE SEQUENCE</scope>
    <source>
        <strain evidence="5">DSM 12766</strain>
    </source>
</reference>
<dbReference type="InterPro" id="IPR034829">
    <property type="entry name" value="DnaD-like_sf"/>
</dbReference>
<name>A0A1H2WUH6_9BACL</name>
<evidence type="ECO:0000313" key="6">
    <source>
        <dbReference type="EMBL" id="SDW83649.1"/>
    </source>
</evidence>
<dbReference type="STRING" id="89784.SAMN04489725_11674"/>
<evidence type="ECO:0000313" key="5">
    <source>
        <dbReference type="EMBL" id="GLV12566.1"/>
    </source>
</evidence>
<dbReference type="SUPFAM" id="SSF158499">
    <property type="entry name" value="DnaD domain-like"/>
    <property type="match status" value="1"/>
</dbReference>
<feature type="domain" description="DnaB/C C-terminal" evidence="3">
    <location>
        <begin position="129"/>
        <end position="200"/>
    </location>
</feature>
<dbReference type="PANTHER" id="PTHR37293:SF6">
    <property type="entry name" value="DNA REPLICATION PROTEIN DNAD"/>
    <property type="match status" value="1"/>
</dbReference>
<dbReference type="Gene3D" id="1.10.10.10">
    <property type="entry name" value="Winged helix-like DNA-binding domain superfamily/Winged helix DNA-binding domain"/>
    <property type="match status" value="1"/>
</dbReference>
<gene>
    <name evidence="5" type="ORF">Heshes_02500</name>
    <name evidence="6" type="ORF">SAMN04489725_11674</name>
</gene>
<feature type="region of interest" description="Disordered" evidence="2">
    <location>
        <begin position="208"/>
        <end position="242"/>
    </location>
</feature>
<dbReference type="AlphaFoldDB" id="A0A1H2WUH6"/>
<dbReference type="Proteomes" id="UP000182589">
    <property type="component" value="Unassembled WGS sequence"/>
</dbReference>
<evidence type="ECO:0000256" key="1">
    <source>
        <dbReference type="ARBA" id="ARBA00093462"/>
    </source>
</evidence>
<evidence type="ECO:0000313" key="7">
    <source>
        <dbReference type="Proteomes" id="UP000182589"/>
    </source>
</evidence>
<dbReference type="EMBL" id="BSRA01000001">
    <property type="protein sequence ID" value="GLV12566.1"/>
    <property type="molecule type" value="Genomic_DNA"/>
</dbReference>
<dbReference type="Gene3D" id="1.10.10.630">
    <property type="entry name" value="DnaD domain-like"/>
    <property type="match status" value="1"/>
</dbReference>